<reference evidence="15" key="1">
    <citation type="submission" date="2025-08" db="UniProtKB">
        <authorList>
            <consortium name="RefSeq"/>
        </authorList>
    </citation>
    <scope>IDENTIFICATION</scope>
</reference>
<dbReference type="GeneID" id="108008191"/>
<comment type="function">
    <text evidence="10">Odorant receptor which mediates acceptance or avoidance behavior, depending on its substrates. The odorant receptor repertoire encodes a large collection of odor stimuli that vary widely in identity, intensity, and duration. May form a complex with Orco to form odorant-sensing units, providing sensitive and prolonged odorant signaling and calcium permeability.</text>
</comment>
<evidence type="ECO:0000313" key="15">
    <source>
        <dbReference type="RefSeq" id="XP_036668946.3"/>
    </source>
</evidence>
<dbReference type="GO" id="GO:0004984">
    <property type="term" value="F:olfactory receptor activity"/>
    <property type="evidence" value="ECO:0007669"/>
    <property type="project" value="InterPro"/>
</dbReference>
<organism evidence="14 15">
    <name type="scientific">Drosophila suzukii</name>
    <name type="common">Spotted-wing drosophila fruit fly</name>
    <dbReference type="NCBI Taxonomy" id="28584"/>
    <lineage>
        <taxon>Eukaryota</taxon>
        <taxon>Metazoa</taxon>
        <taxon>Ecdysozoa</taxon>
        <taxon>Arthropoda</taxon>
        <taxon>Hexapoda</taxon>
        <taxon>Insecta</taxon>
        <taxon>Pterygota</taxon>
        <taxon>Neoptera</taxon>
        <taxon>Endopterygota</taxon>
        <taxon>Diptera</taxon>
        <taxon>Brachycera</taxon>
        <taxon>Muscomorpha</taxon>
        <taxon>Ephydroidea</taxon>
        <taxon>Drosophilidae</taxon>
        <taxon>Drosophila</taxon>
        <taxon>Sophophora</taxon>
    </lineage>
</organism>
<evidence type="ECO:0000256" key="11">
    <source>
        <dbReference type="ARBA" id="ARBA00037946"/>
    </source>
</evidence>
<dbReference type="PANTHER" id="PTHR21137">
    <property type="entry name" value="ODORANT RECEPTOR"/>
    <property type="match status" value="1"/>
</dbReference>
<dbReference type="InterPro" id="IPR004117">
    <property type="entry name" value="7tm6_olfct_rcpt"/>
</dbReference>
<evidence type="ECO:0000256" key="5">
    <source>
        <dbReference type="ARBA" id="ARBA00022725"/>
    </source>
</evidence>
<dbReference type="PANTHER" id="PTHR21137:SF37">
    <property type="entry name" value="ODORANT RECEPTOR 46A, ISOFORM B-RELATED"/>
    <property type="match status" value="1"/>
</dbReference>
<name>A0AB40A098_DROSZ</name>
<dbReference type="Pfam" id="PF02949">
    <property type="entry name" value="7tm_6"/>
    <property type="match status" value="2"/>
</dbReference>
<feature type="transmembrane region" description="Helical" evidence="13">
    <location>
        <begin position="429"/>
        <end position="451"/>
    </location>
</feature>
<protein>
    <submittedName>
        <fullName evidence="15">Uncharacterized protein Or46a</fullName>
    </submittedName>
</protein>
<evidence type="ECO:0000256" key="13">
    <source>
        <dbReference type="SAM" id="Phobius"/>
    </source>
</evidence>
<evidence type="ECO:0000256" key="6">
    <source>
        <dbReference type="ARBA" id="ARBA00022989"/>
    </source>
</evidence>
<feature type="transmembrane region" description="Helical" evidence="13">
    <location>
        <begin position="283"/>
        <end position="304"/>
    </location>
</feature>
<feature type="transmembrane region" description="Helical" evidence="13">
    <location>
        <begin position="641"/>
        <end position="663"/>
    </location>
</feature>
<evidence type="ECO:0000256" key="3">
    <source>
        <dbReference type="ARBA" id="ARBA00022606"/>
    </source>
</evidence>
<comment type="subcellular location">
    <subcellularLocation>
        <location evidence="1">Cell membrane</location>
        <topology evidence="1">Multi-pass membrane protein</topology>
    </subcellularLocation>
</comment>
<evidence type="ECO:0000256" key="9">
    <source>
        <dbReference type="ARBA" id="ARBA00023224"/>
    </source>
</evidence>
<feature type="transmembrane region" description="Helical" evidence="13">
    <location>
        <begin position="675"/>
        <end position="698"/>
    </location>
</feature>
<feature type="transmembrane region" description="Helical" evidence="13">
    <location>
        <begin position="129"/>
        <end position="148"/>
    </location>
</feature>
<comment type="similarity">
    <text evidence="11">Belongs to the insect chemoreceptor superfamily. Heteromeric odorant receptor channel (TC 1.A.69) family. Or2a subfamily.</text>
</comment>
<evidence type="ECO:0000256" key="4">
    <source>
        <dbReference type="ARBA" id="ARBA00022692"/>
    </source>
</evidence>
<keyword evidence="3" id="KW-0716">Sensory transduction</keyword>
<dbReference type="AlphaFoldDB" id="A0AB40A098"/>
<keyword evidence="5" id="KW-0552">Olfaction</keyword>
<keyword evidence="2" id="KW-1003">Cell membrane</keyword>
<keyword evidence="8" id="KW-0675">Receptor</keyword>
<keyword evidence="6 13" id="KW-1133">Transmembrane helix</keyword>
<evidence type="ECO:0000256" key="7">
    <source>
        <dbReference type="ARBA" id="ARBA00023136"/>
    </source>
</evidence>
<evidence type="ECO:0000256" key="2">
    <source>
        <dbReference type="ARBA" id="ARBA00022475"/>
    </source>
</evidence>
<dbReference type="RefSeq" id="XP_036668946.3">
    <property type="nucleotide sequence ID" value="XM_036813051.3"/>
</dbReference>
<evidence type="ECO:0000256" key="10">
    <source>
        <dbReference type="ARBA" id="ARBA00037764"/>
    </source>
</evidence>
<dbReference type="GO" id="GO:0007165">
    <property type="term" value="P:signal transduction"/>
    <property type="evidence" value="ECO:0007669"/>
    <property type="project" value="UniProtKB-KW"/>
</dbReference>
<evidence type="ECO:0000256" key="1">
    <source>
        <dbReference type="ARBA" id="ARBA00004651"/>
    </source>
</evidence>
<comment type="subunit">
    <text evidence="12">Interacts with Orco. Complexes exist early in the endomembrane system in olfactory sensory neurons (OSNs), coupling these complexes to the conserved ciliary trafficking pathway.</text>
</comment>
<dbReference type="GO" id="GO:0005886">
    <property type="term" value="C:plasma membrane"/>
    <property type="evidence" value="ECO:0007669"/>
    <property type="project" value="UniProtKB-SubCell"/>
</dbReference>
<feature type="transmembrane region" description="Helical" evidence="13">
    <location>
        <begin position="168"/>
        <end position="191"/>
    </location>
</feature>
<evidence type="ECO:0000256" key="12">
    <source>
        <dbReference type="ARBA" id="ARBA00038679"/>
    </source>
</evidence>
<evidence type="ECO:0000256" key="8">
    <source>
        <dbReference type="ARBA" id="ARBA00023170"/>
    </source>
</evidence>
<evidence type="ECO:0000313" key="14">
    <source>
        <dbReference type="Proteomes" id="UP001652628"/>
    </source>
</evidence>
<dbReference type="Proteomes" id="UP001652628">
    <property type="component" value="Chromosome 2R"/>
</dbReference>
<keyword evidence="9" id="KW-0807">Transducer</keyword>
<gene>
    <name evidence="15" type="primary">Or46a</name>
</gene>
<sequence>MSNRVEIFYKGQKALLNVFSLWPQNERHWRIFHQVNHVHVMGFWVLLFDLLLVMHVVGNLSSMSEVVRAIFVLATSAGHTTKLLSIKANNVELEELFKRLDEDDFRPRGVEEELILAAACERSRKLRDFYGALSVAALSMILIPQFVVDWSQLPLGTYNPFADHPGSPGYWLLYCYQCLALTVSCVTNIGFDSLSSSLFIFIKCQLDLLAVRLDKMGRWNSAGGSVEQQLKQNIRYHMAIVELTATVERLLCKPISMQIFCSVLVLTANFYAIALLSDEKLALFKYITYQACMLSQIFILCYYAGEVTQRSLDLPHELYKTSWVDWNKDSRRIVLLFMQRLHSTLRIRTLNPSLGFDLMLFSSPLGFVAYKRLSSRGLAGKVKIVSMSQHQMVTDDFYKYQVWYFQVLGIWQLPISATDHQRRFQSMRFIIILIILCIMLMLFALELLSNISQVREILKVFFMFATEISCMTKLLHLKLESRKLDGLVEMMMSEDFTVKSEEERLILESARQAVVHMRNFYGITSWGAALLILLIPCFANYEELPLAMLEVCSIQGRLCYGLQYLFHTISLLPTCVLNITYDSVAFSLLCFLKVQLQVLVLRLQKLGPAYGKLDHERIGRELRECAAYYNKIVQFKNLVELFIKVPGSVQLMCSVLVLVSNLYDMSTMSVANGDAIFMARTCIYQLVMLWQIFIICYASNDVTVQSSRLCHGIYSAQWTGWNRSNRRILLLMMQRFNSPMVLRTFNPTFVFSLEAFGSIVNCSYSYFALLKRVNS</sequence>
<dbReference type="GO" id="GO:0005549">
    <property type="term" value="F:odorant binding"/>
    <property type="evidence" value="ECO:0007669"/>
    <property type="project" value="InterPro"/>
</dbReference>
<feature type="transmembrane region" description="Helical" evidence="13">
    <location>
        <begin position="520"/>
        <end position="541"/>
    </location>
</feature>
<keyword evidence="4 13" id="KW-0812">Transmembrane</keyword>
<accession>A0AB40A098</accession>
<feature type="transmembrane region" description="Helical" evidence="13">
    <location>
        <begin position="38"/>
        <end position="58"/>
    </location>
</feature>
<feature type="transmembrane region" description="Helical" evidence="13">
    <location>
        <begin position="259"/>
        <end position="277"/>
    </location>
</feature>
<keyword evidence="7 13" id="KW-0472">Membrane</keyword>
<keyword evidence="14" id="KW-1185">Reference proteome</keyword>
<proteinExistence type="inferred from homology"/>